<dbReference type="AlphaFoldDB" id="A0A5E4TJN3"/>
<dbReference type="OrthoDB" id="1666683at2"/>
<accession>A0A5E4TJN3</accession>
<organism evidence="1 2">
    <name type="scientific">Pandoraea anhela</name>
    <dbReference type="NCBI Taxonomy" id="2508295"/>
    <lineage>
        <taxon>Bacteria</taxon>
        <taxon>Pseudomonadati</taxon>
        <taxon>Pseudomonadota</taxon>
        <taxon>Betaproteobacteria</taxon>
        <taxon>Burkholderiales</taxon>
        <taxon>Burkholderiaceae</taxon>
        <taxon>Pandoraea</taxon>
    </lineage>
</organism>
<evidence type="ECO:0000313" key="1">
    <source>
        <dbReference type="EMBL" id="VVD87303.1"/>
    </source>
</evidence>
<proteinExistence type="predicted"/>
<dbReference type="RefSeq" id="WP_150668178.1">
    <property type="nucleotide sequence ID" value="NZ_CABPSB010000003.1"/>
</dbReference>
<protein>
    <submittedName>
        <fullName evidence="1">Uncharacterized protein</fullName>
    </submittedName>
</protein>
<dbReference type="Proteomes" id="UP000406256">
    <property type="component" value="Unassembled WGS sequence"/>
</dbReference>
<gene>
    <name evidence="1" type="ORF">PAN31108_01443</name>
</gene>
<reference evidence="1 2" key="1">
    <citation type="submission" date="2019-08" db="EMBL/GenBank/DDBJ databases">
        <authorList>
            <person name="Peeters C."/>
        </authorList>
    </citation>
    <scope>NUCLEOTIDE SEQUENCE [LARGE SCALE GENOMIC DNA]</scope>
    <source>
        <strain evidence="1 2">LMG 31108</strain>
    </source>
</reference>
<keyword evidence="2" id="KW-1185">Reference proteome</keyword>
<evidence type="ECO:0000313" key="2">
    <source>
        <dbReference type="Proteomes" id="UP000406256"/>
    </source>
</evidence>
<name>A0A5E4TJN3_9BURK</name>
<sequence>MPSIKVGFTASPELRAQAIAAADEIGVPFAEYMRQAMIHLVKKRTNPFNERSAIKIGRPPKACA</sequence>
<dbReference type="EMBL" id="CABPSB010000003">
    <property type="protein sequence ID" value="VVD87303.1"/>
    <property type="molecule type" value="Genomic_DNA"/>
</dbReference>